<dbReference type="VEuPathDB" id="FungiDB:LCOR_02936.1"/>
<gene>
    <name evidence="2" type="ORF">LCOR_02936.1</name>
</gene>
<evidence type="ECO:0000313" key="3">
    <source>
        <dbReference type="Proteomes" id="UP000027586"/>
    </source>
</evidence>
<name>A0A068RNU7_9FUNG</name>
<evidence type="ECO:0000313" key="2">
    <source>
        <dbReference type="EMBL" id="CDH51307.1"/>
    </source>
</evidence>
<protein>
    <submittedName>
        <fullName evidence="2">Uncharacterized protein</fullName>
    </submittedName>
</protein>
<organism evidence="2 3">
    <name type="scientific">Lichtheimia corymbifera JMRC:FSU:9682</name>
    <dbReference type="NCBI Taxonomy" id="1263082"/>
    <lineage>
        <taxon>Eukaryota</taxon>
        <taxon>Fungi</taxon>
        <taxon>Fungi incertae sedis</taxon>
        <taxon>Mucoromycota</taxon>
        <taxon>Mucoromycotina</taxon>
        <taxon>Mucoromycetes</taxon>
        <taxon>Mucorales</taxon>
        <taxon>Lichtheimiaceae</taxon>
        <taxon>Lichtheimia</taxon>
    </lineage>
</organism>
<dbReference type="OrthoDB" id="10454597at2759"/>
<keyword evidence="3" id="KW-1185">Reference proteome</keyword>
<dbReference type="AlphaFoldDB" id="A0A068RNU7"/>
<feature type="region of interest" description="Disordered" evidence="1">
    <location>
        <begin position="135"/>
        <end position="161"/>
    </location>
</feature>
<accession>A0A068RNU7</accession>
<comment type="caution">
    <text evidence="2">The sequence shown here is derived from an EMBL/GenBank/DDBJ whole genome shotgun (WGS) entry which is preliminary data.</text>
</comment>
<dbReference type="Proteomes" id="UP000027586">
    <property type="component" value="Unassembled WGS sequence"/>
</dbReference>
<sequence length="252" mass="28748">MSSPDTYGDMASMIDIDHPSTAFYHSYGDNIGDLSIVQYGPDPTDLGLLLPIRRPGALKYDPRSQVLKCNEIFLCLCATQVLEMIVRKKLNDSTQPSDATRLTDWLSDLRLEYNTISKLGIKEEHEKIKKSIKDLDQRHGSHRMKASAKRKDQEGVKCNDDQRSHKSVTTLRFIGEPNSTERRDQYNQLEAQYLSRQQRFICIHNTPSPKDIQPFTDAYAAWFMKGAAEASIYKSANAMGNDPKAVRYRGRR</sequence>
<dbReference type="EMBL" id="CBTN010000009">
    <property type="protein sequence ID" value="CDH51307.1"/>
    <property type="molecule type" value="Genomic_DNA"/>
</dbReference>
<reference evidence="2" key="1">
    <citation type="submission" date="2013-08" db="EMBL/GenBank/DDBJ databases">
        <title>Gene expansion shapes genome architecture in the human pathogen Lichtheimia corymbifera: an evolutionary genomics analysis in the ancient terrestrial Mucorales (Mucoromycotina).</title>
        <authorList>
            <person name="Schwartze V.U."/>
            <person name="Winter S."/>
            <person name="Shelest E."/>
            <person name="Marcet-Houben M."/>
            <person name="Horn F."/>
            <person name="Wehner S."/>
            <person name="Hoffmann K."/>
            <person name="Riege K."/>
            <person name="Sammeth M."/>
            <person name="Nowrousian M."/>
            <person name="Valiante V."/>
            <person name="Linde J."/>
            <person name="Jacobsen I.D."/>
            <person name="Marz M."/>
            <person name="Brakhage A.A."/>
            <person name="Gabaldon T."/>
            <person name="Bocker S."/>
            <person name="Voigt K."/>
        </authorList>
    </citation>
    <scope>NUCLEOTIDE SEQUENCE [LARGE SCALE GENOMIC DNA]</scope>
    <source>
        <strain evidence="2">FSU 9682</strain>
    </source>
</reference>
<proteinExistence type="predicted"/>
<evidence type="ECO:0000256" key="1">
    <source>
        <dbReference type="SAM" id="MobiDB-lite"/>
    </source>
</evidence>
<dbReference type="STRING" id="1263082.A0A068RNU7"/>
<feature type="compositionally biased region" description="Basic and acidic residues" evidence="1">
    <location>
        <begin position="149"/>
        <end position="161"/>
    </location>
</feature>